<dbReference type="PANTHER" id="PTHR43877:SF8">
    <property type="entry name" value="N-ACETYLGLUTAMATE SYNTHASE-RELATED"/>
    <property type="match status" value="1"/>
</dbReference>
<sequence>MTLTDVTVTPFDPAAAPPEQRLAVGRLNVDVFAWAYPAEPPLSAEKQALALTHLTPGERAEHVVVWDGGQAAGWGSLSYDTQQNTHLAHARLVVHPQRRRRGLGRALAAALQELARRETRRTLTFVTSDRHPGGEPFARLLGAQPALPMRQSRLQLSAVDPDLVAQWLSRPAGEPYRLHLWDGPIPEEELERVADLMMVMNSAPKGELEMDDWRITAETIRGWQENAAQSGERDLLIAVEDVRSGELVGYTDVSWAPERAAIVHQGSTAVRPEARGQGLGKWLKALMLDHLAKNAPEARVIQTNNAEENAAMLGINVALGFKPWVAITEWQLRLK</sequence>
<dbReference type="EMBL" id="CP010028">
    <property type="protein sequence ID" value="AIZ45551.1"/>
    <property type="molecule type" value="Genomic_DNA"/>
</dbReference>
<dbReference type="STRING" id="1182571.QR90_11360"/>
<gene>
    <name evidence="4" type="ORF">QR90_11360</name>
</gene>
<dbReference type="KEGG" id="dsw:QR90_11360"/>
<dbReference type="Pfam" id="PF00583">
    <property type="entry name" value="Acetyltransf_1"/>
    <property type="match status" value="2"/>
</dbReference>
<dbReference type="RefSeq" id="WP_039684641.1">
    <property type="nucleotide sequence ID" value="NZ_CP010028.1"/>
</dbReference>
<reference evidence="5" key="1">
    <citation type="submission" date="2014-11" db="EMBL/GenBank/DDBJ databases">
        <title>Hymenobacter sp. DG25B genome submission.</title>
        <authorList>
            <person name="Jung H.-Y."/>
            <person name="Kim M.K."/>
            <person name="Srinivasan S."/>
            <person name="Lim S."/>
        </authorList>
    </citation>
    <scope>NUCLEOTIDE SEQUENCE [LARGE SCALE GENOMIC DNA]</scope>
    <source>
        <strain evidence="5">DY59</strain>
    </source>
</reference>
<dbReference type="Gene3D" id="3.40.630.30">
    <property type="match status" value="1"/>
</dbReference>
<dbReference type="GO" id="GO:0016747">
    <property type="term" value="F:acyltransferase activity, transferring groups other than amino-acyl groups"/>
    <property type="evidence" value="ECO:0007669"/>
    <property type="project" value="InterPro"/>
</dbReference>
<dbReference type="PROSITE" id="PS51186">
    <property type="entry name" value="GNAT"/>
    <property type="match status" value="2"/>
</dbReference>
<protein>
    <submittedName>
        <fullName evidence="4">Acetyltransferase</fullName>
    </submittedName>
</protein>
<evidence type="ECO:0000313" key="4">
    <source>
        <dbReference type="EMBL" id="AIZ45551.1"/>
    </source>
</evidence>
<feature type="domain" description="N-acetyltransferase" evidence="3">
    <location>
        <begin position="6"/>
        <end position="173"/>
    </location>
</feature>
<evidence type="ECO:0000256" key="2">
    <source>
        <dbReference type="ARBA" id="ARBA00023315"/>
    </source>
</evidence>
<evidence type="ECO:0000256" key="1">
    <source>
        <dbReference type="ARBA" id="ARBA00022679"/>
    </source>
</evidence>
<dbReference type="Proteomes" id="UP000030634">
    <property type="component" value="Chromosome"/>
</dbReference>
<evidence type="ECO:0000313" key="5">
    <source>
        <dbReference type="Proteomes" id="UP000030634"/>
    </source>
</evidence>
<dbReference type="PANTHER" id="PTHR43877">
    <property type="entry name" value="AMINOALKYLPHOSPHONATE N-ACETYLTRANSFERASE-RELATED-RELATED"/>
    <property type="match status" value="1"/>
</dbReference>
<accession>A0A0A7KHC6</accession>
<dbReference type="SUPFAM" id="SSF55729">
    <property type="entry name" value="Acyl-CoA N-acyltransferases (Nat)"/>
    <property type="match status" value="1"/>
</dbReference>
<dbReference type="HOGENOM" id="CLU_043786_0_0_0"/>
<dbReference type="AlphaFoldDB" id="A0A0A7KHC6"/>
<dbReference type="CDD" id="cd04301">
    <property type="entry name" value="NAT_SF"/>
    <property type="match status" value="1"/>
</dbReference>
<dbReference type="InterPro" id="IPR000182">
    <property type="entry name" value="GNAT_dom"/>
</dbReference>
<organism evidence="4 5">
    <name type="scientific">Deinococcus radiopugnans</name>
    <dbReference type="NCBI Taxonomy" id="57497"/>
    <lineage>
        <taxon>Bacteria</taxon>
        <taxon>Thermotogati</taxon>
        <taxon>Deinococcota</taxon>
        <taxon>Deinococci</taxon>
        <taxon>Deinococcales</taxon>
        <taxon>Deinococcaceae</taxon>
        <taxon>Deinococcus</taxon>
    </lineage>
</organism>
<dbReference type="InterPro" id="IPR016181">
    <property type="entry name" value="Acyl_CoA_acyltransferase"/>
</dbReference>
<name>A0A0A7KHC6_9DEIO</name>
<keyword evidence="2" id="KW-0012">Acyltransferase</keyword>
<dbReference type="InterPro" id="IPR050832">
    <property type="entry name" value="Bact_Acetyltransf"/>
</dbReference>
<proteinExistence type="predicted"/>
<feature type="domain" description="N-acetyltransferase" evidence="3">
    <location>
        <begin position="185"/>
        <end position="335"/>
    </location>
</feature>
<keyword evidence="1 4" id="KW-0808">Transferase</keyword>
<evidence type="ECO:0000259" key="3">
    <source>
        <dbReference type="PROSITE" id="PS51186"/>
    </source>
</evidence>